<name>A0A8S4QQ92_9NEOP</name>
<keyword evidence="2" id="KW-1185">Reference proteome</keyword>
<dbReference type="EMBL" id="CAKXAJ010008878">
    <property type="protein sequence ID" value="CAH2210996.1"/>
    <property type="molecule type" value="Genomic_DNA"/>
</dbReference>
<evidence type="ECO:0000313" key="1">
    <source>
        <dbReference type="EMBL" id="CAH2210996.1"/>
    </source>
</evidence>
<evidence type="ECO:0000313" key="2">
    <source>
        <dbReference type="Proteomes" id="UP000838756"/>
    </source>
</evidence>
<proteinExistence type="predicted"/>
<comment type="caution">
    <text evidence="1">The sequence shown here is derived from an EMBL/GenBank/DDBJ whole genome shotgun (WGS) entry which is preliminary data.</text>
</comment>
<sequence>MRPIRWLSPSASDGESYAHNVSTLMKRLVKEPELPKYLNELRSWRLNLSGKRSVGRHPTSGQRAYHLKLPTKDICPEMKSIVPRHDDDDDYKRACNQDDITNEMTLSIIVTAYEFS</sequence>
<reference evidence="1" key="1">
    <citation type="submission" date="2022-03" db="EMBL/GenBank/DDBJ databases">
        <authorList>
            <person name="Lindestad O."/>
        </authorList>
    </citation>
    <scope>NUCLEOTIDE SEQUENCE</scope>
</reference>
<dbReference type="Proteomes" id="UP000838756">
    <property type="component" value="Unassembled WGS sequence"/>
</dbReference>
<accession>A0A8S4QQ92</accession>
<organism evidence="1 2">
    <name type="scientific">Pararge aegeria aegeria</name>
    <dbReference type="NCBI Taxonomy" id="348720"/>
    <lineage>
        <taxon>Eukaryota</taxon>
        <taxon>Metazoa</taxon>
        <taxon>Ecdysozoa</taxon>
        <taxon>Arthropoda</taxon>
        <taxon>Hexapoda</taxon>
        <taxon>Insecta</taxon>
        <taxon>Pterygota</taxon>
        <taxon>Neoptera</taxon>
        <taxon>Endopterygota</taxon>
        <taxon>Lepidoptera</taxon>
        <taxon>Glossata</taxon>
        <taxon>Ditrysia</taxon>
        <taxon>Papilionoidea</taxon>
        <taxon>Nymphalidae</taxon>
        <taxon>Satyrinae</taxon>
        <taxon>Satyrini</taxon>
        <taxon>Parargina</taxon>
        <taxon>Pararge</taxon>
    </lineage>
</organism>
<protein>
    <submittedName>
        <fullName evidence="1">Jg14928 protein</fullName>
    </submittedName>
</protein>
<dbReference type="AlphaFoldDB" id="A0A8S4QQ92"/>
<gene>
    <name evidence="1" type="primary">jg14928</name>
    <name evidence="1" type="ORF">PAEG_LOCUS2844</name>
</gene>